<evidence type="ECO:0000313" key="2">
    <source>
        <dbReference type="Proteomes" id="UP000783796"/>
    </source>
</evidence>
<organism evidence="1 2">
    <name type="scientific">Candidatus Phocaeicola faecigallinarum</name>
    <dbReference type="NCBI Taxonomy" id="2838732"/>
    <lineage>
        <taxon>Bacteria</taxon>
        <taxon>Pseudomonadati</taxon>
        <taxon>Bacteroidota</taxon>
        <taxon>Bacteroidia</taxon>
        <taxon>Bacteroidales</taxon>
        <taxon>Bacteroidaceae</taxon>
        <taxon>Phocaeicola</taxon>
    </lineage>
</organism>
<sequence>MKLYIASLLITLSSCTYEFSIDDIEAKRKPVVFCMPNTLSDTTLIQVSQSTTVNNKGTNTSDKPDITFKLNGVEKEIKYTDKATDLLPANSYYVLGKLKEGDKIDLEASYPDMPTAKSSTVIPQAFPLDKWEMVLENGSYGREIQFRISFTDNAETKDYYGMRIVRNTVTHYYGEVDDEEVIKGIDLKLDKEPLLFNKVGFDEIFDITKTYYRDIYLWDDTMLNGKSYTLQPSTYYYEGYNDDEMIETIKFKICLYRFSEEMYQYLKSVNDINNNELGEYGLAPIRSHYTNIENGIGLLGGCNIYETDWIDNPKDKRN</sequence>
<evidence type="ECO:0000313" key="1">
    <source>
        <dbReference type="EMBL" id="MBU3837864.1"/>
    </source>
</evidence>
<gene>
    <name evidence="1" type="ORF">H9777_06045</name>
</gene>
<reference evidence="1" key="1">
    <citation type="journal article" date="2021" name="PeerJ">
        <title>Extensive microbial diversity within the chicken gut microbiome revealed by metagenomics and culture.</title>
        <authorList>
            <person name="Gilroy R."/>
            <person name="Ravi A."/>
            <person name="Getino M."/>
            <person name="Pursley I."/>
            <person name="Horton D.L."/>
            <person name="Alikhan N.F."/>
            <person name="Baker D."/>
            <person name="Gharbi K."/>
            <person name="Hall N."/>
            <person name="Watson M."/>
            <person name="Adriaenssens E.M."/>
            <person name="Foster-Nyarko E."/>
            <person name="Jarju S."/>
            <person name="Secka A."/>
            <person name="Antonio M."/>
            <person name="Oren A."/>
            <person name="Chaudhuri R.R."/>
            <person name="La Ragione R."/>
            <person name="Hildebrand F."/>
            <person name="Pallen M.J."/>
        </authorList>
    </citation>
    <scope>NUCLEOTIDE SEQUENCE</scope>
    <source>
        <strain evidence="1">G4-2901</strain>
    </source>
</reference>
<dbReference type="Proteomes" id="UP000783796">
    <property type="component" value="Unassembled WGS sequence"/>
</dbReference>
<dbReference type="PROSITE" id="PS51257">
    <property type="entry name" value="PROKAR_LIPOPROTEIN"/>
    <property type="match status" value="1"/>
</dbReference>
<dbReference type="InterPro" id="IPR025345">
    <property type="entry name" value="DUF4249"/>
</dbReference>
<proteinExistence type="predicted"/>
<dbReference type="Pfam" id="PF14054">
    <property type="entry name" value="DUF4249"/>
    <property type="match status" value="1"/>
</dbReference>
<dbReference type="EMBL" id="JAHLFW010000054">
    <property type="protein sequence ID" value="MBU3837864.1"/>
    <property type="molecule type" value="Genomic_DNA"/>
</dbReference>
<protein>
    <submittedName>
        <fullName evidence="1">DUF4249 domain-containing protein</fullName>
    </submittedName>
</protein>
<dbReference type="AlphaFoldDB" id="A0A948TBL4"/>
<reference evidence="1" key="2">
    <citation type="submission" date="2021-04" db="EMBL/GenBank/DDBJ databases">
        <authorList>
            <person name="Gilroy R."/>
        </authorList>
    </citation>
    <scope>NUCLEOTIDE SEQUENCE</scope>
    <source>
        <strain evidence="1">G4-2901</strain>
    </source>
</reference>
<accession>A0A948TBL4</accession>
<name>A0A948TBL4_9BACT</name>
<comment type="caution">
    <text evidence="1">The sequence shown here is derived from an EMBL/GenBank/DDBJ whole genome shotgun (WGS) entry which is preliminary data.</text>
</comment>